<dbReference type="PROSITE" id="PS50994">
    <property type="entry name" value="INTEGRASE"/>
    <property type="match status" value="1"/>
</dbReference>
<dbReference type="GO" id="GO:0003964">
    <property type="term" value="F:RNA-directed DNA polymerase activity"/>
    <property type="evidence" value="ECO:0007669"/>
    <property type="project" value="UniProtKB-KW"/>
</dbReference>
<evidence type="ECO:0000256" key="7">
    <source>
        <dbReference type="ARBA" id="ARBA00022801"/>
    </source>
</evidence>
<dbReference type="InterPro" id="IPR001584">
    <property type="entry name" value="Integrase_cat-core"/>
</dbReference>
<evidence type="ECO:0000259" key="11">
    <source>
        <dbReference type="PROSITE" id="PS50878"/>
    </source>
</evidence>
<evidence type="ECO:0000256" key="5">
    <source>
        <dbReference type="ARBA" id="ARBA00022722"/>
    </source>
</evidence>
<dbReference type="GO" id="GO:0004523">
    <property type="term" value="F:RNA-DNA hybrid ribonuclease activity"/>
    <property type="evidence" value="ECO:0007669"/>
    <property type="project" value="UniProtKB-EC"/>
</dbReference>
<dbReference type="Gene3D" id="3.30.70.270">
    <property type="match status" value="2"/>
</dbReference>
<evidence type="ECO:0000256" key="9">
    <source>
        <dbReference type="ARBA" id="ARBA00039658"/>
    </source>
</evidence>
<keyword evidence="4" id="KW-0548">Nucleotidyltransferase</keyword>
<dbReference type="SUPFAM" id="SSF53098">
    <property type="entry name" value="Ribonuclease H-like"/>
    <property type="match status" value="1"/>
</dbReference>
<feature type="region of interest" description="Disordered" evidence="10">
    <location>
        <begin position="1317"/>
        <end position="1374"/>
    </location>
</feature>
<dbReference type="Pfam" id="PF17917">
    <property type="entry name" value="RT_RNaseH"/>
    <property type="match status" value="1"/>
</dbReference>
<feature type="region of interest" description="Disordered" evidence="10">
    <location>
        <begin position="225"/>
        <end position="269"/>
    </location>
</feature>
<dbReference type="Proteomes" id="UP001529510">
    <property type="component" value="Unassembled WGS sequence"/>
</dbReference>
<dbReference type="Pfam" id="PF17921">
    <property type="entry name" value="Integrase_H2C2"/>
    <property type="match status" value="1"/>
</dbReference>
<reference evidence="13 14" key="1">
    <citation type="submission" date="2024-05" db="EMBL/GenBank/DDBJ databases">
        <title>Genome sequencing and assembly of Indian major carp, Cirrhinus mrigala (Hamilton, 1822).</title>
        <authorList>
            <person name="Mohindra V."/>
            <person name="Chowdhury L.M."/>
            <person name="Lal K."/>
            <person name="Jena J.K."/>
        </authorList>
    </citation>
    <scope>NUCLEOTIDE SEQUENCE [LARGE SCALE GENOMIC DNA]</scope>
    <source>
        <strain evidence="13">CM1030</strain>
        <tissue evidence="13">Blood</tissue>
    </source>
</reference>
<dbReference type="Gene3D" id="1.10.340.70">
    <property type="match status" value="1"/>
</dbReference>
<dbReference type="FunFam" id="1.10.340.70:FF:000001">
    <property type="entry name" value="Retrovirus-related Pol polyprotein from transposon gypsy-like Protein"/>
    <property type="match status" value="1"/>
</dbReference>
<keyword evidence="3" id="KW-0808">Transferase</keyword>
<dbReference type="InterPro" id="IPR012337">
    <property type="entry name" value="RNaseH-like_sf"/>
</dbReference>
<protein>
    <recommendedName>
        <fullName evidence="9">Gypsy retrotransposon integrase-like protein 1</fullName>
        <ecNumber evidence="2">3.1.26.4</ecNumber>
    </recommendedName>
</protein>
<keyword evidence="6" id="KW-0255">Endonuclease</keyword>
<feature type="domain" description="Integrase catalytic" evidence="12">
    <location>
        <begin position="964"/>
        <end position="1122"/>
    </location>
</feature>
<dbReference type="InterPro" id="IPR000477">
    <property type="entry name" value="RT_dom"/>
</dbReference>
<keyword evidence="8" id="KW-0695">RNA-directed DNA polymerase</keyword>
<dbReference type="InterPro" id="IPR036397">
    <property type="entry name" value="RNaseH_sf"/>
</dbReference>
<evidence type="ECO:0000256" key="10">
    <source>
        <dbReference type="SAM" id="MobiDB-lite"/>
    </source>
</evidence>
<evidence type="ECO:0000256" key="6">
    <source>
        <dbReference type="ARBA" id="ARBA00022759"/>
    </source>
</evidence>
<dbReference type="EC" id="3.1.26.4" evidence="2"/>
<evidence type="ECO:0000313" key="14">
    <source>
        <dbReference type="Proteomes" id="UP001529510"/>
    </source>
</evidence>
<comment type="similarity">
    <text evidence="1">Belongs to the beta type-B retroviral polymerase family. HERV class-II K(HML-2) pol subfamily.</text>
</comment>
<evidence type="ECO:0000259" key="12">
    <source>
        <dbReference type="PROSITE" id="PS50994"/>
    </source>
</evidence>
<dbReference type="Gene3D" id="3.10.20.370">
    <property type="match status" value="1"/>
</dbReference>
<accession>A0ABD0NHB5</accession>
<organism evidence="13 14">
    <name type="scientific">Cirrhinus mrigala</name>
    <name type="common">Mrigala</name>
    <dbReference type="NCBI Taxonomy" id="683832"/>
    <lineage>
        <taxon>Eukaryota</taxon>
        <taxon>Metazoa</taxon>
        <taxon>Chordata</taxon>
        <taxon>Craniata</taxon>
        <taxon>Vertebrata</taxon>
        <taxon>Euteleostomi</taxon>
        <taxon>Actinopterygii</taxon>
        <taxon>Neopterygii</taxon>
        <taxon>Teleostei</taxon>
        <taxon>Ostariophysi</taxon>
        <taxon>Cypriniformes</taxon>
        <taxon>Cyprinidae</taxon>
        <taxon>Labeoninae</taxon>
        <taxon>Labeonini</taxon>
        <taxon>Cirrhinus</taxon>
    </lineage>
</organism>
<feature type="non-terminal residue" evidence="13">
    <location>
        <position position="1416"/>
    </location>
</feature>
<evidence type="ECO:0000256" key="8">
    <source>
        <dbReference type="ARBA" id="ARBA00022918"/>
    </source>
</evidence>
<keyword evidence="5" id="KW-0540">Nuclease</keyword>
<feature type="domain" description="Reverse transcriptase" evidence="11">
    <location>
        <begin position="340"/>
        <end position="519"/>
    </location>
</feature>
<dbReference type="Pfam" id="PF00078">
    <property type="entry name" value="RVT_1"/>
    <property type="match status" value="1"/>
</dbReference>
<evidence type="ECO:0000256" key="2">
    <source>
        <dbReference type="ARBA" id="ARBA00012180"/>
    </source>
</evidence>
<evidence type="ECO:0000313" key="13">
    <source>
        <dbReference type="EMBL" id="KAL0160501.1"/>
    </source>
</evidence>
<proteinExistence type="inferred from homology"/>
<dbReference type="CDD" id="cd01647">
    <property type="entry name" value="RT_LTR"/>
    <property type="match status" value="1"/>
</dbReference>
<dbReference type="CDD" id="cd09274">
    <property type="entry name" value="RNase_HI_RT_Ty3"/>
    <property type="match status" value="1"/>
</dbReference>
<dbReference type="InterPro" id="IPR041373">
    <property type="entry name" value="RT_RNaseH"/>
</dbReference>
<keyword evidence="7" id="KW-0378">Hydrolase</keyword>
<feature type="compositionally biased region" description="Basic and acidic residues" evidence="10">
    <location>
        <begin position="228"/>
        <end position="258"/>
    </location>
</feature>
<gene>
    <name evidence="13" type="ORF">M9458_044226</name>
</gene>
<feature type="compositionally biased region" description="Acidic residues" evidence="10">
    <location>
        <begin position="1317"/>
        <end position="1327"/>
    </location>
</feature>
<dbReference type="Pfam" id="PF00665">
    <property type="entry name" value="rve"/>
    <property type="match status" value="1"/>
</dbReference>
<dbReference type="InterPro" id="IPR041588">
    <property type="entry name" value="Integrase_H2C2"/>
</dbReference>
<keyword evidence="14" id="KW-1185">Reference proteome</keyword>
<sequence>MGKENIPHRTVRPLHELLESSTLVGLAVNQTVIPFLGWIEAEFSFGQNSSAISPLLVPMLVSADPYVAEQRIIGFNVIEADLSQKRGHTSERDTICEVSRAFSVPFKTAKLVLKLIQSTDSGCEAGIVQTGRRQIHLAANQVTTALVKINTGSQFKGHSLLLVPNKEPSLPEGVAVEEGLVTVPTHRFAVVPVPIANTNNYAVTLDRRVVLGQLQVIKSALSVATEPAYRDDSTDRRDPDNIHNRKEEKTMNKGDSMKQKPNQWDPPVSLDHLSGTQKGIVRQLLREECHAFAFDENDVGCIPSLNLHITLHDTTPVKKTYVSVPKPLHQEVKEYLQDLLNRGWIEKSRSLYASPVVCVRKKDGTLRLCCDYRELNRKSVPDRHPIPRIQDMLDSLIGSSWFSVLDQGKAYHQGFLDEESRPLTAFVTPWGLYHWVRVPFGLSSAPAEFQRSMEECLAGLRDVVCQPYLDDNLVHSPSFEDHVNHLRAVLQRYQQYGVKLSPRKCEIFKRQVRFLGRLVSGDGYTMDPAEVAPMQALKGRIPATVGDLRKLLGFISYYRAYIPDFSRLAKPLYQLLSSPPEVASPVEKRVRGKGISGRRKGGLPSNIPIQWTQSHQETLNFLVDKLTSPPILGYPDLTQPFILHCDASQEGLGAVLYQRQNSKLVVIGYASRTLTTPEKNYHLHSGKLEFLALKWAICDRFRYYLYHAPQFTVYTDNNPLTYVLSTAKLNSTGHRWVAQLADFNFSIKYRPGRSNADADGLSRMPVNIDQFMEQCTGRVSQEVISASIQGVLVGKDTQLVWATTTPVHAFQMVSDTSVSVADKPLTPNQILESQKNDPVISRVLQYKVTNQRPTRQRLKTKPTDVKMLLRQWSKLYINDHGILYRKAGRRDQLVLPKEYHQTVFNELHKEMGHLGVERTVNLIRDRFYWARMQGDTEHFIANECECLMRKKPHKATRAPLVSVVTTRPFELVSVDFLHLETSKGGYEYILVIIDHYTRFAQAYATKNKAAKTVVDKIFNDFALRFGFPEKIHHDMGREFENQLMYQLQKCCGVRASHTTCYHPQGNGQVERFNRTLLSMLRTLTDTEKTDWRKSLEKMVHAYNCTRSEVTGFSPFYLLYGRSPRLPIDLLFNLQPTEGNENYTEYVENWRERMRQAYEIASRTAEKKTSRSKQGLVDECWSEIYLKEEDRGSSDHIRKTDPVYEVMPEGGGKTRVLHRNLLLPCDSLPQENAEATVRPETMTKTKTKARRKDRKCLEEVQSDVSENEDFQNDELVLQFPTSLRQCQNPARLNPEAEPFTPSVDQCWERQPLRIEEEITEGVLEEQRDEDPGMSTGQSEVSEEQTSVESEESEASQEQASVESEDDDSLPVNLYPRRERRRTKILTYESLVQPSVVEVAMDRLNVSLETSVQRLWRP</sequence>
<evidence type="ECO:0000256" key="3">
    <source>
        <dbReference type="ARBA" id="ARBA00022679"/>
    </source>
</evidence>
<dbReference type="SUPFAM" id="SSF56672">
    <property type="entry name" value="DNA/RNA polymerases"/>
    <property type="match status" value="1"/>
</dbReference>
<dbReference type="PANTHER" id="PTHR37984">
    <property type="entry name" value="PROTEIN CBG26694"/>
    <property type="match status" value="1"/>
</dbReference>
<dbReference type="PANTHER" id="PTHR37984:SF15">
    <property type="entry name" value="INTEGRASE CATALYTIC DOMAIN-CONTAINING PROTEIN"/>
    <property type="match status" value="1"/>
</dbReference>
<feature type="compositionally biased region" description="Low complexity" evidence="10">
    <location>
        <begin position="1333"/>
        <end position="1346"/>
    </location>
</feature>
<comment type="caution">
    <text evidence="13">The sequence shown here is derived from an EMBL/GenBank/DDBJ whole genome shotgun (WGS) entry which is preliminary data.</text>
</comment>
<evidence type="ECO:0000256" key="4">
    <source>
        <dbReference type="ARBA" id="ARBA00022695"/>
    </source>
</evidence>
<dbReference type="PROSITE" id="PS50878">
    <property type="entry name" value="RT_POL"/>
    <property type="match status" value="1"/>
</dbReference>
<name>A0ABD0NHB5_CIRMR</name>
<dbReference type="EMBL" id="JAMKFB020000022">
    <property type="protein sequence ID" value="KAL0160501.1"/>
    <property type="molecule type" value="Genomic_DNA"/>
</dbReference>
<dbReference type="Gene3D" id="3.10.10.10">
    <property type="entry name" value="HIV Type 1 Reverse Transcriptase, subunit A, domain 1"/>
    <property type="match status" value="1"/>
</dbReference>
<dbReference type="FunFam" id="3.10.20.370:FF:000001">
    <property type="entry name" value="Retrovirus-related Pol polyprotein from transposon 17.6-like protein"/>
    <property type="match status" value="1"/>
</dbReference>
<dbReference type="FunFam" id="3.30.420.10:FF:000032">
    <property type="entry name" value="Retrovirus-related Pol polyprotein from transposon 297-like Protein"/>
    <property type="match status" value="1"/>
</dbReference>
<dbReference type="Gene3D" id="3.30.420.10">
    <property type="entry name" value="Ribonuclease H-like superfamily/Ribonuclease H"/>
    <property type="match status" value="1"/>
</dbReference>
<dbReference type="InterPro" id="IPR050951">
    <property type="entry name" value="Retrovirus_Pol_polyprotein"/>
</dbReference>
<dbReference type="InterPro" id="IPR043128">
    <property type="entry name" value="Rev_trsase/Diguanyl_cyclase"/>
</dbReference>
<dbReference type="InterPro" id="IPR043502">
    <property type="entry name" value="DNA/RNA_pol_sf"/>
</dbReference>
<evidence type="ECO:0000256" key="1">
    <source>
        <dbReference type="ARBA" id="ARBA00010879"/>
    </source>
</evidence>